<keyword evidence="3" id="KW-0285">Flavoprotein</keyword>
<dbReference type="Pfam" id="PF01565">
    <property type="entry name" value="FAD_binding_4"/>
    <property type="match status" value="1"/>
</dbReference>
<dbReference type="AlphaFoldDB" id="A0A948TGP2"/>
<dbReference type="EMBL" id="JAHLFE010000120">
    <property type="protein sequence ID" value="MBU3844417.1"/>
    <property type="molecule type" value="Genomic_DNA"/>
</dbReference>
<evidence type="ECO:0000256" key="12">
    <source>
        <dbReference type="ARBA" id="ARBA00067680"/>
    </source>
</evidence>
<dbReference type="GO" id="GO:0008720">
    <property type="term" value="F:D-lactate dehydrogenase (NAD+) activity"/>
    <property type="evidence" value="ECO:0007669"/>
    <property type="project" value="TreeGrafter"/>
</dbReference>
<dbReference type="PROSITE" id="PS51387">
    <property type="entry name" value="FAD_PCMH"/>
    <property type="match status" value="1"/>
</dbReference>
<evidence type="ECO:0000256" key="7">
    <source>
        <dbReference type="ARBA" id="ARBA00023004"/>
    </source>
</evidence>
<comment type="cofactor">
    <cofactor evidence="1">
        <name>FAD</name>
        <dbReference type="ChEBI" id="CHEBI:57692"/>
    </cofactor>
</comment>
<reference evidence="14" key="2">
    <citation type="submission" date="2021-04" db="EMBL/GenBank/DDBJ databases">
        <authorList>
            <person name="Gilroy R."/>
        </authorList>
    </citation>
    <scope>NUCLEOTIDE SEQUENCE</scope>
    <source>
        <strain evidence="14">378</strain>
    </source>
</reference>
<evidence type="ECO:0000256" key="9">
    <source>
        <dbReference type="ARBA" id="ARBA00039003"/>
    </source>
</evidence>
<accession>A0A948TGP2</accession>
<dbReference type="InterPro" id="IPR004113">
    <property type="entry name" value="FAD-bd_oxidored_4_C"/>
</dbReference>
<evidence type="ECO:0000313" key="15">
    <source>
        <dbReference type="Proteomes" id="UP000733611"/>
    </source>
</evidence>
<keyword evidence="2" id="KW-0004">4Fe-4S</keyword>
<dbReference type="EC" id="1.1.99.39" evidence="9"/>
<evidence type="ECO:0000256" key="11">
    <source>
        <dbReference type="ARBA" id="ARBA00060924"/>
    </source>
</evidence>
<comment type="catalytic activity">
    <reaction evidence="10">
        <text>(R)-2-hydroxyglutarate + A = 2-oxoglutarate + AH2</text>
        <dbReference type="Rhea" id="RHEA:38295"/>
        <dbReference type="ChEBI" id="CHEBI:13193"/>
        <dbReference type="ChEBI" id="CHEBI:15801"/>
        <dbReference type="ChEBI" id="CHEBI:16810"/>
        <dbReference type="ChEBI" id="CHEBI:17499"/>
        <dbReference type="EC" id="1.1.99.39"/>
    </reaction>
    <physiologicalReaction direction="left-to-right" evidence="10">
        <dbReference type="Rhea" id="RHEA:38296"/>
    </physiologicalReaction>
</comment>
<evidence type="ECO:0000256" key="2">
    <source>
        <dbReference type="ARBA" id="ARBA00022485"/>
    </source>
</evidence>
<dbReference type="GO" id="GO:0051539">
    <property type="term" value="F:4 iron, 4 sulfur cluster binding"/>
    <property type="evidence" value="ECO:0007669"/>
    <property type="project" value="UniProtKB-KW"/>
</dbReference>
<evidence type="ECO:0000256" key="1">
    <source>
        <dbReference type="ARBA" id="ARBA00001974"/>
    </source>
</evidence>
<dbReference type="SUPFAM" id="SSF56176">
    <property type="entry name" value="FAD-binding/transporter-associated domain-like"/>
    <property type="match status" value="1"/>
</dbReference>
<keyword evidence="5" id="KW-0274">FAD</keyword>
<evidence type="ECO:0000256" key="10">
    <source>
        <dbReference type="ARBA" id="ARBA00051291"/>
    </source>
</evidence>
<dbReference type="GO" id="GO:0071949">
    <property type="term" value="F:FAD binding"/>
    <property type="evidence" value="ECO:0007669"/>
    <property type="project" value="InterPro"/>
</dbReference>
<comment type="similarity">
    <text evidence="11">In the N-terminal section; belongs to the FAD-binding oxidoreductase/transferase type 4 family.</text>
</comment>
<keyword evidence="6" id="KW-0560">Oxidoreductase</keyword>
<evidence type="ECO:0000256" key="5">
    <source>
        <dbReference type="ARBA" id="ARBA00022827"/>
    </source>
</evidence>
<dbReference type="PANTHER" id="PTHR11748">
    <property type="entry name" value="D-LACTATE DEHYDROGENASE"/>
    <property type="match status" value="1"/>
</dbReference>
<dbReference type="InterPro" id="IPR016166">
    <property type="entry name" value="FAD-bd_PCMH"/>
</dbReference>
<dbReference type="SUPFAM" id="SSF46548">
    <property type="entry name" value="alpha-helical ferredoxin"/>
    <property type="match status" value="1"/>
</dbReference>
<dbReference type="GO" id="GO:0004458">
    <property type="term" value="F:D-lactate dehydrogenase (cytochrome) activity"/>
    <property type="evidence" value="ECO:0007669"/>
    <property type="project" value="TreeGrafter"/>
</dbReference>
<evidence type="ECO:0000256" key="4">
    <source>
        <dbReference type="ARBA" id="ARBA00022723"/>
    </source>
</evidence>
<sequence>MIPRIANLPQVDAKYQSFLDALAHSDFQGEIEATYSARLLCATDNSVYQKMPQAVLFPQSKQDVARIFKLAQQKQLSSLVFAPRGGGTGTNGQSLCVGIIIDMSRHLKGVSDLNVKERSVWVESGVIKDELNEMLAPHQLFFSPELSTSSRATIGGMISNDAAGQGSLKYGRTSEHILEVEAVLMDGTITTFKPVSGAALQECLQRPGLEGEIYRRCYALLKEHAAEVKEHFPKLNRFLTGYDLYHAYDAATDTLNLARLICGAEGTLATVVGAKLDLTLQPSFRALCVIKYENFDAALRHAQELIKAGAFSVETVDSKVLGLAKKDPVWLNVKDYITEVPGAEILGVNIVEFNGYEADAERKLMDKLYQQVLKQAQKRTKGILGAQIADTKAAIAAVYGMRKKAVGLLGSAAGSKKLVPFTEDTVVPPENLADYILEFRALLDSMQVEYGMFGHVDTGLMHVRPALDLTLDSDKEKLVKISQGVVELVKKYGGQMWGEHGRGYRSCFGEVFFGKLYPVARQVKAIFDVHNRLNPGKICVPWGNDTDKLVALDDPMRGDLDRTIDIKVRENFDGALNCNGNGQCFSYQKTALMCPSYRYSHDHVKSPKGYSGLMREWLRLMTERQVDINAAEEELLARFTNSSAAGNIVTRSVKGVSSWLKRCYNTIWEKEDFNHEYLGHVATCLACKSCKTQCPAHVNSAELNSRFLHFYYSRYLRPAMDLLCLNAEKSTPFWARFPTLSNAITQNSLNQFIMAKVFGFTDIPYFSKVPLAKQAHAAEIPYLSYEEALKKAKHYEVLVLSNAFTGAYEAEGLIDLARLIKTMGFKVAILKPYVNGKLFIIRGARGKFLQAAQEQAQRLSSLHAQGLQLVGFDPAFTLCYRDEYPSLLPHCPDFKVLLPEEWLHEAMGSDKFKQREARWAQALQALVRKNSANVGANASTASGVNDAAAKNAANVGAVVTLDDGIAPCDFSADFYLFCHCTEQALVPLSVKMWQEVLAHFNLRLLPIPVACCGMAGLFGHMVANQEESRQVYEQNWQAKLRERDFNQCLVTGFSCRSQVLRMEKRHANHPVHVLATLLQQAQELAKKQPQR</sequence>
<reference evidence="14" key="1">
    <citation type="journal article" date="2021" name="PeerJ">
        <title>Extensive microbial diversity within the chicken gut microbiome revealed by metagenomics and culture.</title>
        <authorList>
            <person name="Gilroy R."/>
            <person name="Ravi A."/>
            <person name="Getino M."/>
            <person name="Pursley I."/>
            <person name="Horton D.L."/>
            <person name="Alikhan N.F."/>
            <person name="Baker D."/>
            <person name="Gharbi K."/>
            <person name="Hall N."/>
            <person name="Watson M."/>
            <person name="Adriaenssens E.M."/>
            <person name="Foster-Nyarko E."/>
            <person name="Jarju S."/>
            <person name="Secka A."/>
            <person name="Antonio M."/>
            <person name="Oren A."/>
            <person name="Chaudhuri R.R."/>
            <person name="La Ragione R."/>
            <person name="Hildebrand F."/>
            <person name="Pallen M.J."/>
        </authorList>
    </citation>
    <scope>NUCLEOTIDE SEQUENCE</scope>
    <source>
        <strain evidence="14">378</strain>
    </source>
</reference>
<dbReference type="PROSITE" id="PS00198">
    <property type="entry name" value="4FE4S_FER_1"/>
    <property type="match status" value="1"/>
</dbReference>
<feature type="domain" description="FAD-binding PCMH-type" evidence="13">
    <location>
        <begin position="48"/>
        <end position="281"/>
    </location>
</feature>
<keyword evidence="4" id="KW-0479">Metal-binding</keyword>
<evidence type="ECO:0000256" key="3">
    <source>
        <dbReference type="ARBA" id="ARBA00022630"/>
    </source>
</evidence>
<gene>
    <name evidence="14" type="ORF">H9847_06050</name>
</gene>
<dbReference type="SUPFAM" id="SSF55103">
    <property type="entry name" value="FAD-linked oxidases, C-terminal domain"/>
    <property type="match status" value="1"/>
</dbReference>
<dbReference type="PANTHER" id="PTHR11748:SF119">
    <property type="entry name" value="D-2-HYDROXYGLUTARATE DEHYDROGENASE"/>
    <property type="match status" value="1"/>
</dbReference>
<dbReference type="InterPro" id="IPR016169">
    <property type="entry name" value="FAD-bd_PCMH_sub2"/>
</dbReference>
<evidence type="ECO:0000256" key="8">
    <source>
        <dbReference type="ARBA" id="ARBA00023014"/>
    </source>
</evidence>
<dbReference type="InterPro" id="IPR016164">
    <property type="entry name" value="FAD-linked_Oxase-like_C"/>
</dbReference>
<dbReference type="InterPro" id="IPR036318">
    <property type="entry name" value="FAD-bd_PCMH-like_sf"/>
</dbReference>
<protein>
    <recommendedName>
        <fullName evidence="12">D-2-hydroxyglutarate dehydrogenase</fullName>
        <ecNumber evidence="9">1.1.99.39</ecNumber>
    </recommendedName>
</protein>
<dbReference type="InterPro" id="IPR006094">
    <property type="entry name" value="Oxid_FAD_bind_N"/>
</dbReference>
<dbReference type="GO" id="GO:0046872">
    <property type="term" value="F:metal ion binding"/>
    <property type="evidence" value="ECO:0007669"/>
    <property type="project" value="UniProtKB-KW"/>
</dbReference>
<evidence type="ECO:0000256" key="6">
    <source>
        <dbReference type="ARBA" id="ARBA00023002"/>
    </source>
</evidence>
<dbReference type="Proteomes" id="UP000733611">
    <property type="component" value="Unassembled WGS sequence"/>
</dbReference>
<dbReference type="GO" id="GO:1903457">
    <property type="term" value="P:lactate catabolic process"/>
    <property type="evidence" value="ECO:0007669"/>
    <property type="project" value="TreeGrafter"/>
</dbReference>
<comment type="caution">
    <text evidence="14">The sequence shown here is derived from an EMBL/GenBank/DDBJ whole genome shotgun (WGS) entry which is preliminary data.</text>
</comment>
<name>A0A948TGP2_9GAMM</name>
<dbReference type="Gene3D" id="3.30.465.10">
    <property type="match status" value="1"/>
</dbReference>
<organism evidence="14 15">
    <name type="scientific">Candidatus Anaerobiospirillum pullicola</name>
    <dbReference type="NCBI Taxonomy" id="2838451"/>
    <lineage>
        <taxon>Bacteria</taxon>
        <taxon>Pseudomonadati</taxon>
        <taxon>Pseudomonadota</taxon>
        <taxon>Gammaproteobacteria</taxon>
        <taxon>Aeromonadales</taxon>
        <taxon>Succinivibrionaceae</taxon>
        <taxon>Anaerobiospirillum</taxon>
    </lineage>
</organism>
<dbReference type="Gene3D" id="3.30.70.2740">
    <property type="match status" value="1"/>
</dbReference>
<dbReference type="GO" id="GO:0051990">
    <property type="term" value="F:(R)-2-hydroxyglutarate dehydrogenase activity"/>
    <property type="evidence" value="ECO:0007669"/>
    <property type="project" value="UniProtKB-EC"/>
</dbReference>
<keyword evidence="8" id="KW-0411">Iron-sulfur</keyword>
<dbReference type="Pfam" id="PF02913">
    <property type="entry name" value="FAD-oxidase_C"/>
    <property type="match status" value="1"/>
</dbReference>
<proteinExistence type="inferred from homology"/>
<keyword evidence="7" id="KW-0408">Iron</keyword>
<dbReference type="InterPro" id="IPR017900">
    <property type="entry name" value="4Fe4S_Fe_S_CS"/>
</dbReference>
<evidence type="ECO:0000259" key="13">
    <source>
        <dbReference type="PROSITE" id="PS51387"/>
    </source>
</evidence>
<dbReference type="FunFam" id="3.30.70.2740:FF:000003">
    <property type="entry name" value="Oxidoreductase, FAD-binding, putative"/>
    <property type="match status" value="1"/>
</dbReference>
<evidence type="ECO:0000313" key="14">
    <source>
        <dbReference type="EMBL" id="MBU3844417.1"/>
    </source>
</evidence>